<dbReference type="InterPro" id="IPR000531">
    <property type="entry name" value="Beta-barrel_TonB"/>
</dbReference>
<evidence type="ECO:0000256" key="10">
    <source>
        <dbReference type="SAM" id="SignalP"/>
    </source>
</evidence>
<evidence type="ECO:0000313" key="13">
    <source>
        <dbReference type="EMBL" id="ABI43520.1"/>
    </source>
</evidence>
<organism evidence="13">
    <name type="scientific">Shewanella sp. (strain MR-7)</name>
    <dbReference type="NCBI Taxonomy" id="60481"/>
    <lineage>
        <taxon>Bacteria</taxon>
        <taxon>Pseudomonadati</taxon>
        <taxon>Pseudomonadota</taxon>
        <taxon>Gammaproteobacteria</taxon>
        <taxon>Alteromonadales</taxon>
        <taxon>Shewanellaceae</taxon>
        <taxon>Shewanella</taxon>
    </lineage>
</organism>
<feature type="domain" description="TonB-dependent receptor-like beta-barrel" evidence="11">
    <location>
        <begin position="380"/>
        <end position="930"/>
    </location>
</feature>
<evidence type="ECO:0000259" key="12">
    <source>
        <dbReference type="Pfam" id="PF07715"/>
    </source>
</evidence>
<evidence type="ECO:0000256" key="1">
    <source>
        <dbReference type="ARBA" id="ARBA00004571"/>
    </source>
</evidence>
<accession>Q0HTN5</accession>
<evidence type="ECO:0000256" key="8">
    <source>
        <dbReference type="PROSITE-ProRule" id="PRU01360"/>
    </source>
</evidence>
<keyword evidence="4 8" id="KW-0812">Transmembrane</keyword>
<dbReference type="Pfam" id="PF07715">
    <property type="entry name" value="Plug"/>
    <property type="match status" value="1"/>
</dbReference>
<evidence type="ECO:0000256" key="7">
    <source>
        <dbReference type="ARBA" id="ARBA00023237"/>
    </source>
</evidence>
<dbReference type="GO" id="GO:0009279">
    <property type="term" value="C:cell outer membrane"/>
    <property type="evidence" value="ECO:0007669"/>
    <property type="project" value="UniProtKB-SubCell"/>
</dbReference>
<dbReference type="InterPro" id="IPR012910">
    <property type="entry name" value="Plug_dom"/>
</dbReference>
<keyword evidence="2 8" id="KW-0813">Transport</keyword>
<dbReference type="Pfam" id="PF00593">
    <property type="entry name" value="TonB_dep_Rec_b-barrel"/>
    <property type="match status" value="1"/>
</dbReference>
<evidence type="ECO:0000259" key="11">
    <source>
        <dbReference type="Pfam" id="PF00593"/>
    </source>
</evidence>
<dbReference type="Gene3D" id="2.170.130.10">
    <property type="entry name" value="TonB-dependent receptor, plug domain"/>
    <property type="match status" value="1"/>
</dbReference>
<reference evidence="13" key="1">
    <citation type="submission" date="2006-08" db="EMBL/GenBank/DDBJ databases">
        <title>Complete sequence of Chromosome1 of Shewanella sp. MR-7.</title>
        <authorList>
            <consortium name="US DOE Joint Genome Institute"/>
            <person name="Copeland A."/>
            <person name="Lucas S."/>
            <person name="Lapidus A."/>
            <person name="Barry K."/>
            <person name="Detter J.C."/>
            <person name="Glavina del Rio T."/>
            <person name="Hammon N."/>
            <person name="Israni S."/>
            <person name="Dalin E."/>
            <person name="Tice H."/>
            <person name="Pitluck S."/>
            <person name="Kiss H."/>
            <person name="Brettin T."/>
            <person name="Bruce D."/>
            <person name="Han C."/>
            <person name="Tapia R."/>
            <person name="Gilna P."/>
            <person name="Schmutz J."/>
            <person name="Larimer F."/>
            <person name="Land M."/>
            <person name="Hauser L."/>
            <person name="Kyrpides N."/>
            <person name="Mikhailova N."/>
            <person name="Nealson K."/>
            <person name="Konstantinidis K."/>
            <person name="Klappenbach J."/>
            <person name="Tiedje J."/>
            <person name="Richardson P."/>
        </authorList>
    </citation>
    <scope>NUCLEOTIDE SEQUENCE</scope>
    <source>
        <strain evidence="13">MR-7</strain>
    </source>
</reference>
<evidence type="ECO:0000256" key="6">
    <source>
        <dbReference type="ARBA" id="ARBA00023136"/>
    </source>
</evidence>
<keyword evidence="5 9" id="KW-0798">TonB box</keyword>
<comment type="subcellular location">
    <subcellularLocation>
        <location evidence="1 8">Cell outer membrane</location>
        <topology evidence="1 8">Multi-pass membrane protein</topology>
    </subcellularLocation>
</comment>
<dbReference type="PROSITE" id="PS52016">
    <property type="entry name" value="TONB_DEPENDENT_REC_3"/>
    <property type="match status" value="1"/>
</dbReference>
<keyword evidence="13" id="KW-0675">Receptor</keyword>
<keyword evidence="3 8" id="KW-1134">Transmembrane beta strand</keyword>
<dbReference type="KEGG" id="shm:Shewmr7_2535"/>
<evidence type="ECO:0000256" key="9">
    <source>
        <dbReference type="RuleBase" id="RU003357"/>
    </source>
</evidence>
<dbReference type="Gene3D" id="2.40.170.20">
    <property type="entry name" value="TonB-dependent receptor, beta-barrel domain"/>
    <property type="match status" value="1"/>
</dbReference>
<keyword evidence="7 8" id="KW-0998">Cell outer membrane</keyword>
<dbReference type="InterPro" id="IPR037066">
    <property type="entry name" value="Plug_dom_sf"/>
</dbReference>
<dbReference type="InterPro" id="IPR039426">
    <property type="entry name" value="TonB-dep_rcpt-like"/>
</dbReference>
<dbReference type="PANTHER" id="PTHR47234">
    <property type="match status" value="1"/>
</dbReference>
<evidence type="ECO:0000256" key="4">
    <source>
        <dbReference type="ARBA" id="ARBA00022692"/>
    </source>
</evidence>
<keyword evidence="10" id="KW-0732">Signal</keyword>
<feature type="chain" id="PRO_5004173171" evidence="10">
    <location>
        <begin position="32"/>
        <end position="966"/>
    </location>
</feature>
<name>Q0HTN5_SHESR</name>
<gene>
    <name evidence="13" type="ordered locus">Shewmr7_2535</name>
</gene>
<dbReference type="EMBL" id="CP000444">
    <property type="protein sequence ID" value="ABI43520.1"/>
    <property type="molecule type" value="Genomic_DNA"/>
</dbReference>
<proteinExistence type="inferred from homology"/>
<keyword evidence="6 8" id="KW-0472">Membrane</keyword>
<dbReference type="HOGENOM" id="CLU_010745_0_0_6"/>
<evidence type="ECO:0000256" key="3">
    <source>
        <dbReference type="ARBA" id="ARBA00022452"/>
    </source>
</evidence>
<dbReference type="PANTHER" id="PTHR47234:SF2">
    <property type="entry name" value="TONB-DEPENDENT RECEPTOR"/>
    <property type="match status" value="1"/>
</dbReference>
<evidence type="ECO:0000256" key="5">
    <source>
        <dbReference type="ARBA" id="ARBA00023077"/>
    </source>
</evidence>
<evidence type="ECO:0000256" key="2">
    <source>
        <dbReference type="ARBA" id="ARBA00022448"/>
    </source>
</evidence>
<dbReference type="InterPro" id="IPR036942">
    <property type="entry name" value="Beta-barrel_TonB_sf"/>
</dbReference>
<feature type="signal peptide" evidence="10">
    <location>
        <begin position="1"/>
        <end position="31"/>
    </location>
</feature>
<feature type="domain" description="TonB-dependent receptor plug" evidence="12">
    <location>
        <begin position="55"/>
        <end position="160"/>
    </location>
</feature>
<dbReference type="SUPFAM" id="SSF56935">
    <property type="entry name" value="Porins"/>
    <property type="match status" value="1"/>
</dbReference>
<comment type="similarity">
    <text evidence="8 9">Belongs to the TonB-dependent receptor family.</text>
</comment>
<protein>
    <submittedName>
        <fullName evidence="13">TonB-dependent receptor</fullName>
    </submittedName>
</protein>
<dbReference type="AlphaFoldDB" id="Q0HTN5"/>
<sequence>MHKNNFLAKSVRFALIGGVAATALNVPLVMAADEAGAEKVERIEVTGSRLKRTDLETATPVTTVTSEQIASLGVQDIGEFLQSTSVMSGSPIATTTNNGGNGDAYVELRGLGSSRTLVLINGRRPVSSDMQGIPASMIERVEILKDGASATYGADAVAGVVNIITKRDFDGVEFNAQTKQNFDVSAGEQTSFSLLAGKKFDSGHFVVNLDYVKQEEVYQGDVKDIDFFQHPWNIDDPESFAQNGLIPPGKDGANAFEAGSSIIPCGNFFLFSQTGSFTNGTCRDNGDVGSGVATLSDMRKYSGATDTYNYNPVNYLQTPYEKINFYVDGSVDLNDSVTVYSETRVNKRNSRQELAAVPFNTGTDPGYTVINPTTGIASNGVSKDNYYNPFGEDVRQARRRMIEGGRSFEQDVLRAQQVIGTEIALNDTWSLDVNYNYGIEQIQSTDFGQLYGPNLAKALGPSFEDANGNIVCGTADNPIADCVSLNLFGGAGSITQEMLDYITSPLVDTSKYTLDTFTAFLGGDIFDLPAGSVSGGFGYEYRSEKLVSQVDSGKYMGQVSGNKGQGTSGSFYVNSLFAEFRVPLLEGLPGVERLEMPVGIRYDNFNTFGGATTYQAGLEWAIFDGLLARSTYGTVFRAPTISNLYSPGGDSFNAGTDPCRINNWSNLTADAQARCMADGVPAGGLNNDDQQQLAKVGGNPELEPEEGDTLTVGVAYSPDFIEGLGLTLDYWAVDIDNVITAIDPIDSLDACYIGGLDTLCQNVNRKSDGSIDYIEARNTNLARMTAKGIDFEANYALETGIGDFSFNFVWTHFLERGENSFETTEMPDGTVEYSYGFGDVAGTFINDTSYAEDKWNFTTAYKFEDLTVTYRTNYISSMTYQDLTYWTKSDLLGEYGYLPTYKIPSVMYHDLTASYAFKTNTTVTLGVTNLFDEKPPYIETGFNANTDESTYRLFGRSWFLNLNQKF</sequence>